<gene>
    <name evidence="2" type="ORF">JR050_17980</name>
</gene>
<evidence type="ECO:0000313" key="3">
    <source>
        <dbReference type="Proteomes" id="UP001518925"/>
    </source>
</evidence>
<dbReference type="EMBL" id="JAFELM010000043">
    <property type="protein sequence ID" value="MBM6619554.1"/>
    <property type="molecule type" value="Genomic_DNA"/>
</dbReference>
<feature type="transmembrane region" description="Helical" evidence="1">
    <location>
        <begin position="46"/>
        <end position="65"/>
    </location>
</feature>
<feature type="transmembrane region" description="Helical" evidence="1">
    <location>
        <begin position="6"/>
        <end position="25"/>
    </location>
</feature>
<dbReference type="Proteomes" id="UP001518925">
    <property type="component" value="Unassembled WGS sequence"/>
</dbReference>
<evidence type="ECO:0000256" key="1">
    <source>
        <dbReference type="SAM" id="Phobius"/>
    </source>
</evidence>
<feature type="transmembrane region" description="Helical" evidence="1">
    <location>
        <begin position="71"/>
        <end position="88"/>
    </location>
</feature>
<feature type="transmembrane region" description="Helical" evidence="1">
    <location>
        <begin position="108"/>
        <end position="127"/>
    </location>
</feature>
<dbReference type="Pfam" id="PF13789">
    <property type="entry name" value="DUF4181"/>
    <property type="match status" value="1"/>
</dbReference>
<protein>
    <submittedName>
        <fullName evidence="2">DUF4181 domain-containing protein</fullName>
    </submittedName>
</protein>
<sequence>MDFSTYLVGFIVLFVIFLLLSELYLKRVLKIKAVRKSLFSEKRKKVFMYVEGILLLLFVLITFYIMNNFDYTIFASLPSFVLFALIYLNRSIEEQMENKSGKSYLHDWLVSITLFVMFLFVLIGEISK</sequence>
<keyword evidence="3" id="KW-1185">Reference proteome</keyword>
<evidence type="ECO:0000313" key="2">
    <source>
        <dbReference type="EMBL" id="MBM6619554.1"/>
    </source>
</evidence>
<keyword evidence="1" id="KW-1133">Transmembrane helix</keyword>
<dbReference type="InterPro" id="IPR025441">
    <property type="entry name" value="DUF4181"/>
</dbReference>
<organism evidence="2 3">
    <name type="scientific">Bacillus suaedaesalsae</name>
    <dbReference type="NCBI Taxonomy" id="2810349"/>
    <lineage>
        <taxon>Bacteria</taxon>
        <taxon>Bacillati</taxon>
        <taxon>Bacillota</taxon>
        <taxon>Bacilli</taxon>
        <taxon>Bacillales</taxon>
        <taxon>Bacillaceae</taxon>
        <taxon>Bacillus</taxon>
    </lineage>
</organism>
<comment type="caution">
    <text evidence="2">The sequence shown here is derived from an EMBL/GenBank/DDBJ whole genome shotgun (WGS) entry which is preliminary data.</text>
</comment>
<name>A0ABS2DM31_9BACI</name>
<keyword evidence="1" id="KW-0472">Membrane</keyword>
<dbReference type="RefSeq" id="WP_204205027.1">
    <property type="nucleotide sequence ID" value="NZ_JAFELM010000043.1"/>
</dbReference>
<reference evidence="2 3" key="1">
    <citation type="submission" date="2021-02" db="EMBL/GenBank/DDBJ databases">
        <title>Bacillus sp. RD4P76, an endophyte from a halophyte.</title>
        <authorList>
            <person name="Sun J.-Q."/>
        </authorList>
    </citation>
    <scope>NUCLEOTIDE SEQUENCE [LARGE SCALE GENOMIC DNA]</scope>
    <source>
        <strain evidence="2 3">RD4P76</strain>
    </source>
</reference>
<keyword evidence="1" id="KW-0812">Transmembrane</keyword>
<proteinExistence type="predicted"/>
<accession>A0ABS2DM31</accession>